<dbReference type="InterPro" id="IPR001314">
    <property type="entry name" value="Peptidase_S1A"/>
</dbReference>
<dbReference type="InterPro" id="IPR009003">
    <property type="entry name" value="Peptidase_S1_PA"/>
</dbReference>
<keyword evidence="2" id="KW-0325">Glycoprotein</keyword>
<dbReference type="RefSeq" id="XP_062705388.1">
    <property type="nucleotide sequence ID" value="XM_062849404.1"/>
</dbReference>
<evidence type="ECO:0000313" key="7">
    <source>
        <dbReference type="Proteomes" id="UP000069940"/>
    </source>
</evidence>
<evidence type="ECO:0000259" key="5">
    <source>
        <dbReference type="PROSITE" id="PS50240"/>
    </source>
</evidence>
<evidence type="ECO:0000256" key="1">
    <source>
        <dbReference type="ARBA" id="ARBA00023157"/>
    </source>
</evidence>
<feature type="domain" description="Peptidase S1" evidence="5">
    <location>
        <begin position="38"/>
        <end position="287"/>
    </location>
</feature>
<sequence length="558" mass="64011">MGASTVVGLALSLSLFIVRSAEGTGTCGQRKLAATALIALGYKSRYGAWPWHGAIFHRVRLNRTEYACGVTILTEQFVLTAAHCTYDEWQRLREDRVFIKVGLSNLESPEDHMRQFDVNKIIRHEEYDRDSFENDIALLKLYNEMTFNTYIQPACLWQGDSQLSKIISKVGIVVGWGLNEGYRLPERLSEATMPIVSRRDCIASDPYHYKKFYFELKTFCAGYRNGTNVNRGDSGGGLYMRMDANWVLRGFVSNIKTNPNTLKIEPDSYTIFTDVSYYISWIKTNVPDIQHIAVDTDQIAENESDANLLDLWNCGKDAYLASTPEEGYQMQYPWRAVIQRYDLMRQIYQTLCLGLLIHPSFLITTARCIHINGKRHISVRINELHGIQSYSTRIPVRDTFAHPDYDTPKYANDIALVKLEQPATVNPICLPLWDPFNTSNTKKFDMVSLHMYEQYWKYQNVAQLVDYTGCPFMFTMNDIKLTRGQFCGTFIGEDNYVDDSYYLGPALMQYFRKGSFEGQYFLTAIASFGVRGGVSDAPTVFTNVAHYSKWIREKIEQN</sequence>
<organism evidence="6 7">
    <name type="scientific">Aedes albopictus</name>
    <name type="common">Asian tiger mosquito</name>
    <name type="synonym">Stegomyia albopicta</name>
    <dbReference type="NCBI Taxonomy" id="7160"/>
    <lineage>
        <taxon>Eukaryota</taxon>
        <taxon>Metazoa</taxon>
        <taxon>Ecdysozoa</taxon>
        <taxon>Arthropoda</taxon>
        <taxon>Hexapoda</taxon>
        <taxon>Insecta</taxon>
        <taxon>Pterygota</taxon>
        <taxon>Neoptera</taxon>
        <taxon>Endopterygota</taxon>
        <taxon>Diptera</taxon>
        <taxon>Nematocera</taxon>
        <taxon>Culicoidea</taxon>
        <taxon>Culicidae</taxon>
        <taxon>Culicinae</taxon>
        <taxon>Aedini</taxon>
        <taxon>Aedes</taxon>
        <taxon>Stegomyia</taxon>
    </lineage>
</organism>
<keyword evidence="1" id="KW-1015">Disulfide bond</keyword>
<dbReference type="Gene3D" id="2.40.10.10">
    <property type="entry name" value="Trypsin-like serine proteases"/>
    <property type="match status" value="3"/>
</dbReference>
<dbReference type="PROSITE" id="PS50240">
    <property type="entry name" value="TRYPSIN_DOM"/>
    <property type="match status" value="2"/>
</dbReference>
<keyword evidence="4" id="KW-0732">Signal</keyword>
<comment type="similarity">
    <text evidence="3">Belongs to the peptidase S1 family. CLIP subfamily.</text>
</comment>
<dbReference type="InterPro" id="IPR051487">
    <property type="entry name" value="Ser/Thr_Proteases_Immune/Dev"/>
</dbReference>
<evidence type="ECO:0000256" key="4">
    <source>
        <dbReference type="SAM" id="SignalP"/>
    </source>
</evidence>
<feature type="chain" id="PRO_5045273237" description="Peptidase S1 domain-containing protein" evidence="4">
    <location>
        <begin position="24"/>
        <end position="558"/>
    </location>
</feature>
<accession>A0ABM1YXA1</accession>
<proteinExistence type="inferred from homology"/>
<dbReference type="GeneID" id="109402531"/>
<reference evidence="7" key="1">
    <citation type="journal article" date="2015" name="Proc. Natl. Acad. Sci. U.S.A.">
        <title>Genome sequence of the Asian Tiger mosquito, Aedes albopictus, reveals insights into its biology, genetics, and evolution.</title>
        <authorList>
            <person name="Chen X.G."/>
            <person name="Jiang X."/>
            <person name="Gu J."/>
            <person name="Xu M."/>
            <person name="Wu Y."/>
            <person name="Deng Y."/>
            <person name="Zhang C."/>
            <person name="Bonizzoni M."/>
            <person name="Dermauw W."/>
            <person name="Vontas J."/>
            <person name="Armbruster P."/>
            <person name="Huang X."/>
            <person name="Yang Y."/>
            <person name="Zhang H."/>
            <person name="He W."/>
            <person name="Peng H."/>
            <person name="Liu Y."/>
            <person name="Wu K."/>
            <person name="Chen J."/>
            <person name="Lirakis M."/>
            <person name="Topalis P."/>
            <person name="Van Leeuwen T."/>
            <person name="Hall A.B."/>
            <person name="Jiang X."/>
            <person name="Thorpe C."/>
            <person name="Mueller R.L."/>
            <person name="Sun C."/>
            <person name="Waterhouse R.M."/>
            <person name="Yan G."/>
            <person name="Tu Z.J."/>
            <person name="Fang X."/>
            <person name="James A.A."/>
        </authorList>
    </citation>
    <scope>NUCLEOTIDE SEQUENCE [LARGE SCALE GENOMIC DNA]</scope>
    <source>
        <strain evidence="7">Foshan</strain>
    </source>
</reference>
<reference evidence="6" key="2">
    <citation type="submission" date="2025-05" db="UniProtKB">
        <authorList>
            <consortium name="EnsemblMetazoa"/>
        </authorList>
    </citation>
    <scope>IDENTIFICATION</scope>
    <source>
        <strain evidence="6">Foshan</strain>
    </source>
</reference>
<keyword evidence="7" id="KW-1185">Reference proteome</keyword>
<evidence type="ECO:0000313" key="6">
    <source>
        <dbReference type="EnsemblMetazoa" id="AALFPA23_012961.P18688"/>
    </source>
</evidence>
<dbReference type="EnsemblMetazoa" id="AALFPA23_012961.R18688">
    <property type="protein sequence ID" value="AALFPA23_012961.P18688"/>
    <property type="gene ID" value="AALFPA23_012961"/>
</dbReference>
<dbReference type="InterPro" id="IPR001254">
    <property type="entry name" value="Trypsin_dom"/>
</dbReference>
<evidence type="ECO:0000256" key="3">
    <source>
        <dbReference type="ARBA" id="ARBA00024195"/>
    </source>
</evidence>
<dbReference type="SMART" id="SM00020">
    <property type="entry name" value="Tryp_SPc"/>
    <property type="match status" value="2"/>
</dbReference>
<dbReference type="PRINTS" id="PR00722">
    <property type="entry name" value="CHYMOTRYPSIN"/>
</dbReference>
<dbReference type="InterPro" id="IPR043504">
    <property type="entry name" value="Peptidase_S1_PA_chymotrypsin"/>
</dbReference>
<dbReference type="CDD" id="cd00190">
    <property type="entry name" value="Tryp_SPc"/>
    <property type="match status" value="1"/>
</dbReference>
<dbReference type="SUPFAM" id="SSF50494">
    <property type="entry name" value="Trypsin-like serine proteases"/>
    <property type="match status" value="2"/>
</dbReference>
<name>A0ABM1YXA1_AEDAL</name>
<protein>
    <recommendedName>
        <fullName evidence="5">Peptidase S1 domain-containing protein</fullName>
    </recommendedName>
</protein>
<dbReference type="Pfam" id="PF00089">
    <property type="entry name" value="Trypsin"/>
    <property type="match status" value="2"/>
</dbReference>
<dbReference type="InterPro" id="IPR018114">
    <property type="entry name" value="TRYPSIN_HIS"/>
</dbReference>
<dbReference type="PROSITE" id="PS00134">
    <property type="entry name" value="TRYPSIN_HIS"/>
    <property type="match status" value="1"/>
</dbReference>
<feature type="signal peptide" evidence="4">
    <location>
        <begin position="1"/>
        <end position="23"/>
    </location>
</feature>
<evidence type="ECO:0000256" key="2">
    <source>
        <dbReference type="ARBA" id="ARBA00023180"/>
    </source>
</evidence>
<dbReference type="Proteomes" id="UP000069940">
    <property type="component" value="Unassembled WGS sequence"/>
</dbReference>
<dbReference type="PANTHER" id="PTHR24256">
    <property type="entry name" value="TRYPTASE-RELATED"/>
    <property type="match status" value="1"/>
</dbReference>
<feature type="domain" description="Peptidase S1" evidence="5">
    <location>
        <begin position="319"/>
        <end position="556"/>
    </location>
</feature>